<accession>A0A318JBC9</accession>
<keyword evidence="2 4" id="KW-0449">Lipoprotein</keyword>
<dbReference type="Pfam" id="PF02321">
    <property type="entry name" value="OEP"/>
    <property type="match status" value="2"/>
</dbReference>
<dbReference type="EMBL" id="QJKB01000015">
    <property type="protein sequence ID" value="PXX37762.1"/>
    <property type="molecule type" value="Genomic_DNA"/>
</dbReference>
<evidence type="ECO:0000256" key="1">
    <source>
        <dbReference type="ARBA" id="ARBA00007613"/>
    </source>
</evidence>
<organism evidence="4 5">
    <name type="scientific">Undibacterium pigrum</name>
    <dbReference type="NCBI Taxonomy" id="401470"/>
    <lineage>
        <taxon>Bacteria</taxon>
        <taxon>Pseudomonadati</taxon>
        <taxon>Pseudomonadota</taxon>
        <taxon>Betaproteobacteria</taxon>
        <taxon>Burkholderiales</taxon>
        <taxon>Oxalobacteraceae</taxon>
        <taxon>Undibacterium</taxon>
    </lineage>
</organism>
<dbReference type="GO" id="GO:0015562">
    <property type="term" value="F:efflux transmembrane transporter activity"/>
    <property type="evidence" value="ECO:0007669"/>
    <property type="project" value="InterPro"/>
</dbReference>
<feature type="region of interest" description="Disordered" evidence="3">
    <location>
        <begin position="121"/>
        <end position="149"/>
    </location>
</feature>
<evidence type="ECO:0000313" key="5">
    <source>
        <dbReference type="Proteomes" id="UP000247792"/>
    </source>
</evidence>
<keyword evidence="2" id="KW-0472">Membrane</keyword>
<dbReference type="RefSeq" id="WP_110257896.1">
    <property type="nucleotide sequence ID" value="NZ_QJKB01000015.1"/>
</dbReference>
<sequence length="488" mass="51751">MKHYPDTFTSSLSLGLAIVLLLLLNGCASQSTAKDSAFVVQDMPAQWSERSAQSEQQATTASTVKATWWQDFASPELDRLIAQGLQNNPDLGMAAERIVQAEAQARIAGASLFPVLSGSAGASHRETRGGNSTNGINADGGGNNSSSSNSTSLGLSASYEFDFWGKNAAGVRAANSQQQASQFDRDSLKLTLTAGIATGYFQILAVRERLAVAQENLTIARRVLQVVEARVRYGAAAQLDLTRQRAAVISQEAAIPPLQLQEQQALYALAILLGQVPPGFQVAGDKIQQINVPTIAPGLPASLLQRRPDLASAEAQLAAANANIDATRAALFPSISLSSSLGLASDSLQGLVNAPLTTFNIAAGLTQVIFDGGRLRNQVSIAESRQRELLLAYRKAVLAALADVDSSLAASSRSQAQEALLQASLQESDQALRLSEIRYRAGADDLLVLLDAQRSRFQAQDQLTQSRLSRLQAQLGLYKALGGGWLGQ</sequence>
<proteinExistence type="inferred from homology"/>
<dbReference type="InterPro" id="IPR003423">
    <property type="entry name" value="OMP_efflux"/>
</dbReference>
<comment type="similarity">
    <text evidence="1 2">Belongs to the outer membrane factor (OMF) (TC 1.B.17) family.</text>
</comment>
<name>A0A318JBC9_9BURK</name>
<evidence type="ECO:0000256" key="3">
    <source>
        <dbReference type="SAM" id="MobiDB-lite"/>
    </source>
</evidence>
<evidence type="ECO:0000256" key="2">
    <source>
        <dbReference type="RuleBase" id="RU362097"/>
    </source>
</evidence>
<dbReference type="PANTHER" id="PTHR30203">
    <property type="entry name" value="OUTER MEMBRANE CATION EFFLUX PROTEIN"/>
    <property type="match status" value="1"/>
</dbReference>
<feature type="signal peptide" evidence="2">
    <location>
        <begin position="1"/>
        <end position="33"/>
    </location>
</feature>
<keyword evidence="5" id="KW-1185">Reference proteome</keyword>
<dbReference type="OrthoDB" id="9770517at2"/>
<evidence type="ECO:0000313" key="4">
    <source>
        <dbReference type="EMBL" id="PXX37762.1"/>
    </source>
</evidence>
<reference evidence="4 5" key="1">
    <citation type="submission" date="2018-05" db="EMBL/GenBank/DDBJ databases">
        <title>Genomic Encyclopedia of Type Strains, Phase IV (KMG-IV): sequencing the most valuable type-strain genomes for metagenomic binning, comparative biology and taxonomic classification.</title>
        <authorList>
            <person name="Goeker M."/>
        </authorList>
    </citation>
    <scope>NUCLEOTIDE SEQUENCE [LARGE SCALE GENOMIC DNA]</scope>
    <source>
        <strain evidence="4 5">DSM 19792</strain>
    </source>
</reference>
<dbReference type="Gene3D" id="2.20.200.10">
    <property type="entry name" value="Outer membrane efflux proteins (OEP)"/>
    <property type="match status" value="1"/>
</dbReference>
<gene>
    <name evidence="4" type="ORF">DFR42_11512</name>
</gene>
<dbReference type="Proteomes" id="UP000247792">
    <property type="component" value="Unassembled WGS sequence"/>
</dbReference>
<protein>
    <submittedName>
        <fullName evidence="4">NodT family efflux transporter outer membrane factor (OMF) lipoprotein</fullName>
    </submittedName>
</protein>
<comment type="caution">
    <text evidence="4">The sequence shown here is derived from an EMBL/GenBank/DDBJ whole genome shotgun (WGS) entry which is preliminary data.</text>
</comment>
<dbReference type="GO" id="GO:0005886">
    <property type="term" value="C:plasma membrane"/>
    <property type="evidence" value="ECO:0007669"/>
    <property type="project" value="UniProtKB-SubCell"/>
</dbReference>
<comment type="subcellular location">
    <subcellularLocation>
        <location evidence="2">Cell membrane</location>
        <topology evidence="2">Lipid-anchor</topology>
    </subcellularLocation>
</comment>
<feature type="chain" id="PRO_5016189975" evidence="2">
    <location>
        <begin position="34"/>
        <end position="488"/>
    </location>
</feature>
<dbReference type="SUPFAM" id="SSF56954">
    <property type="entry name" value="Outer membrane efflux proteins (OEP)"/>
    <property type="match status" value="1"/>
</dbReference>
<keyword evidence="2" id="KW-0732">Signal</keyword>
<keyword evidence="2" id="KW-0812">Transmembrane</keyword>
<dbReference type="AlphaFoldDB" id="A0A318JBC9"/>
<keyword evidence="2" id="KW-0564">Palmitate</keyword>
<dbReference type="PANTHER" id="PTHR30203:SF33">
    <property type="entry name" value="BLR4455 PROTEIN"/>
    <property type="match status" value="1"/>
</dbReference>
<dbReference type="InterPro" id="IPR010131">
    <property type="entry name" value="MdtP/NodT-like"/>
</dbReference>
<dbReference type="NCBIfam" id="TIGR01845">
    <property type="entry name" value="outer_NodT"/>
    <property type="match status" value="1"/>
</dbReference>
<keyword evidence="2" id="KW-1134">Transmembrane beta strand</keyword>
<dbReference type="Gene3D" id="1.20.1600.10">
    <property type="entry name" value="Outer membrane efflux proteins (OEP)"/>
    <property type="match status" value="1"/>
</dbReference>